<name>A0ABX0KAJ7_9PROT</name>
<comment type="caution">
    <text evidence="1">The sequence shown here is derived from an EMBL/GenBank/DDBJ whole genome shotgun (WGS) entry which is preliminary data.</text>
</comment>
<sequence length="69" mass="7403">MVIEALPEGRDVVLRGNNFDTTLTADAVPGLSPCIISFTEAGLRENAEKFVHMDMVSQPFRPLGSAVIG</sequence>
<organism evidence="1 2">
    <name type="scientific">Acetobacter fallax</name>
    <dbReference type="NCBI Taxonomy" id="1737473"/>
    <lineage>
        <taxon>Bacteria</taxon>
        <taxon>Pseudomonadati</taxon>
        <taxon>Pseudomonadota</taxon>
        <taxon>Alphaproteobacteria</taxon>
        <taxon>Acetobacterales</taxon>
        <taxon>Acetobacteraceae</taxon>
        <taxon>Acetobacter</taxon>
    </lineage>
</organism>
<dbReference type="EMBL" id="WOSW01000028">
    <property type="protein sequence ID" value="NHO33459.1"/>
    <property type="molecule type" value="Genomic_DNA"/>
</dbReference>
<evidence type="ECO:0000313" key="2">
    <source>
        <dbReference type="Proteomes" id="UP000615326"/>
    </source>
</evidence>
<accession>A0ABX0KAJ7</accession>
<keyword evidence="2" id="KW-1185">Reference proteome</keyword>
<evidence type="ECO:0000313" key="1">
    <source>
        <dbReference type="EMBL" id="NHO33459.1"/>
    </source>
</evidence>
<reference evidence="1 2" key="1">
    <citation type="journal article" date="2020" name="Int. J. Syst. Evol. Microbiol.">
        <title>Novel acetic acid bacteria from cider fermentations: Acetobacter conturbans sp. nov. and Acetobacter fallax sp. nov.</title>
        <authorList>
            <person name="Sombolestani A.S."/>
            <person name="Cleenwerck I."/>
            <person name="Cnockaert M."/>
            <person name="Borremans W."/>
            <person name="Wieme A.D."/>
            <person name="De Vuyst L."/>
            <person name="Vandamme P."/>
        </authorList>
    </citation>
    <scope>NUCLEOTIDE SEQUENCE [LARGE SCALE GENOMIC DNA]</scope>
    <source>
        <strain evidence="1 2">LMG 1637</strain>
    </source>
</reference>
<proteinExistence type="predicted"/>
<gene>
    <name evidence="1" type="ORF">GOB84_12980</name>
</gene>
<dbReference type="Proteomes" id="UP000615326">
    <property type="component" value="Unassembled WGS sequence"/>
</dbReference>
<protein>
    <submittedName>
        <fullName evidence="1">Uncharacterized protein</fullName>
    </submittedName>
</protein>
<dbReference type="RefSeq" id="WP_173577978.1">
    <property type="nucleotide sequence ID" value="NZ_WOSW01000028.1"/>
</dbReference>